<gene>
    <name evidence="2" type="ORF">H9723_02110</name>
</gene>
<accession>A0A9D2G7U9</accession>
<dbReference type="InterPro" id="IPR045489">
    <property type="entry name" value="DUF6429"/>
</dbReference>
<feature type="domain" description="DUF6429" evidence="1">
    <location>
        <begin position="7"/>
        <end position="85"/>
    </location>
</feature>
<name>A0A9D2G7U9_9FIRM</name>
<dbReference type="AlphaFoldDB" id="A0A9D2G7U9"/>
<dbReference type="EMBL" id="DXAY01000046">
    <property type="protein sequence ID" value="HIZ74027.1"/>
    <property type="molecule type" value="Genomic_DNA"/>
</dbReference>
<reference evidence="2" key="2">
    <citation type="submission" date="2021-04" db="EMBL/GenBank/DDBJ databases">
        <authorList>
            <person name="Gilroy R."/>
        </authorList>
    </citation>
    <scope>NUCLEOTIDE SEQUENCE</scope>
    <source>
        <strain evidence="2">CHK196-3914</strain>
    </source>
</reference>
<protein>
    <submittedName>
        <fullName evidence="2">Transposase</fullName>
    </submittedName>
</protein>
<reference evidence="2" key="1">
    <citation type="journal article" date="2021" name="PeerJ">
        <title>Extensive microbial diversity within the chicken gut microbiome revealed by metagenomics and culture.</title>
        <authorList>
            <person name="Gilroy R."/>
            <person name="Ravi A."/>
            <person name="Getino M."/>
            <person name="Pursley I."/>
            <person name="Horton D.L."/>
            <person name="Alikhan N.F."/>
            <person name="Baker D."/>
            <person name="Gharbi K."/>
            <person name="Hall N."/>
            <person name="Watson M."/>
            <person name="Adriaenssens E.M."/>
            <person name="Foster-Nyarko E."/>
            <person name="Jarju S."/>
            <person name="Secka A."/>
            <person name="Antonio M."/>
            <person name="Oren A."/>
            <person name="Chaudhuri R.R."/>
            <person name="La Ragione R."/>
            <person name="Hildebrand F."/>
            <person name="Pallen M.J."/>
        </authorList>
    </citation>
    <scope>NUCLEOTIDE SEQUENCE</scope>
    <source>
        <strain evidence="2">CHK196-3914</strain>
    </source>
</reference>
<organism evidence="2 3">
    <name type="scientific">Candidatus Mediterraneibacter stercoravium</name>
    <dbReference type="NCBI Taxonomy" id="2838685"/>
    <lineage>
        <taxon>Bacteria</taxon>
        <taxon>Bacillati</taxon>
        <taxon>Bacillota</taxon>
        <taxon>Clostridia</taxon>
        <taxon>Lachnospirales</taxon>
        <taxon>Lachnospiraceae</taxon>
        <taxon>Mediterraneibacter</taxon>
    </lineage>
</organism>
<sequence>MEYTNAKQAMKELTMALIYLSKFCERDRFSNANDFYAWKGYDFDVLNFLDEKDYIRQGNHPSRTKSVYITETGKEYAKSILEKYGISDWKSNTPQQTDEAGK</sequence>
<comment type="caution">
    <text evidence="2">The sequence shown here is derived from an EMBL/GenBank/DDBJ whole genome shotgun (WGS) entry which is preliminary data.</text>
</comment>
<proteinExistence type="predicted"/>
<dbReference type="Pfam" id="PF20008">
    <property type="entry name" value="DUF6429"/>
    <property type="match status" value="1"/>
</dbReference>
<evidence type="ECO:0000259" key="1">
    <source>
        <dbReference type="Pfam" id="PF20008"/>
    </source>
</evidence>
<evidence type="ECO:0000313" key="2">
    <source>
        <dbReference type="EMBL" id="HIZ74027.1"/>
    </source>
</evidence>
<dbReference type="Proteomes" id="UP000824116">
    <property type="component" value="Unassembled WGS sequence"/>
</dbReference>
<evidence type="ECO:0000313" key="3">
    <source>
        <dbReference type="Proteomes" id="UP000824116"/>
    </source>
</evidence>